<dbReference type="Proteomes" id="UP000627715">
    <property type="component" value="Unassembled WGS sequence"/>
</dbReference>
<evidence type="ECO:0000313" key="3">
    <source>
        <dbReference type="Proteomes" id="UP000627715"/>
    </source>
</evidence>
<comment type="caution">
    <text evidence="2">The sequence shown here is derived from an EMBL/GenBank/DDBJ whole genome shotgun (WGS) entry which is preliminary data.</text>
</comment>
<protein>
    <recommendedName>
        <fullName evidence="1">DUF2726 domain-containing protein</fullName>
    </recommendedName>
</protein>
<dbReference type="PIRSF" id="PIRSF028063">
    <property type="entry name" value="UCP028063"/>
    <property type="match status" value="1"/>
</dbReference>
<keyword evidence="3" id="KW-1185">Reference proteome</keyword>
<dbReference type="RefSeq" id="WP_068811600.1">
    <property type="nucleotide sequence ID" value="NZ_BMIY01000002.1"/>
</dbReference>
<reference evidence="2" key="1">
    <citation type="journal article" date="2014" name="Int. J. Syst. Evol. Microbiol.">
        <title>Complete genome sequence of Corynebacterium casei LMG S-19264T (=DSM 44701T), isolated from a smear-ripened cheese.</title>
        <authorList>
            <consortium name="US DOE Joint Genome Institute (JGI-PGF)"/>
            <person name="Walter F."/>
            <person name="Albersmeier A."/>
            <person name="Kalinowski J."/>
            <person name="Ruckert C."/>
        </authorList>
    </citation>
    <scope>NUCLEOTIDE SEQUENCE</scope>
    <source>
        <strain evidence="2">CGMCC 1.15425</strain>
    </source>
</reference>
<proteinExistence type="predicted"/>
<reference evidence="2" key="2">
    <citation type="submission" date="2020-09" db="EMBL/GenBank/DDBJ databases">
        <authorList>
            <person name="Sun Q."/>
            <person name="Zhou Y."/>
        </authorList>
    </citation>
    <scope>NUCLEOTIDE SEQUENCE</scope>
    <source>
        <strain evidence="2">CGMCC 1.15425</strain>
    </source>
</reference>
<dbReference type="InterPro" id="IPR014538">
    <property type="entry name" value="UCP028063_topo_Znf"/>
</dbReference>
<dbReference type="InterPro" id="IPR024402">
    <property type="entry name" value="DUF2726"/>
</dbReference>
<dbReference type="OrthoDB" id="5782056at2"/>
<organism evidence="2 3">
    <name type="scientific">Pseudohongiella nitratireducens</name>
    <dbReference type="NCBI Taxonomy" id="1768907"/>
    <lineage>
        <taxon>Bacteria</taxon>
        <taxon>Pseudomonadati</taxon>
        <taxon>Pseudomonadota</taxon>
        <taxon>Gammaproteobacteria</taxon>
        <taxon>Pseudomonadales</taxon>
        <taxon>Pseudohongiellaceae</taxon>
        <taxon>Pseudohongiella</taxon>
    </lineage>
</organism>
<accession>A0A917GM32</accession>
<dbReference type="AlphaFoldDB" id="A0A917GM32"/>
<gene>
    <name evidence="2" type="ORF">GCM10011403_04890</name>
</gene>
<dbReference type="Pfam" id="PF10881">
    <property type="entry name" value="DUF2726"/>
    <property type="match status" value="1"/>
</dbReference>
<evidence type="ECO:0000313" key="2">
    <source>
        <dbReference type="EMBL" id="GGG50771.1"/>
    </source>
</evidence>
<evidence type="ECO:0000259" key="1">
    <source>
        <dbReference type="Pfam" id="PF10881"/>
    </source>
</evidence>
<dbReference type="EMBL" id="BMIY01000002">
    <property type="protein sequence ID" value="GGG50771.1"/>
    <property type="molecule type" value="Genomic_DNA"/>
</dbReference>
<feature type="domain" description="DUF2726" evidence="1">
    <location>
        <begin position="36"/>
        <end position="162"/>
    </location>
</feature>
<name>A0A917GM32_9GAMM</name>
<sequence>MENVLYIVILALLLGTILAWFRTRQSTSDFPYQPQSRLLTKTETELYQSIVQTLNSHRNLDDLMVFAKVRIADVINPGKALVGNDWQDAYGRISSKHFDYVVCTAEDSQIRLIIELDDGNQRSVKKLRRDHFLDQICASASVPLLRIPAQQGYDLEALWLTINAKLLKVPNAIDAGIDEKSSSFQQKPADQGALGA</sequence>